<dbReference type="Pfam" id="PF01300">
    <property type="entry name" value="Sua5_yciO_yrdC"/>
    <property type="match status" value="1"/>
</dbReference>
<evidence type="ECO:0000313" key="16">
    <source>
        <dbReference type="EMBL" id="OIN58529.1"/>
    </source>
</evidence>
<feature type="binding site" evidence="14">
    <location>
        <position position="173"/>
    </location>
    <ligand>
        <name>L-threonine</name>
        <dbReference type="ChEBI" id="CHEBI:57926"/>
    </ligand>
</feature>
<dbReference type="FunFam" id="3.90.870.10:FF:000009">
    <property type="entry name" value="Threonylcarbamoyl-AMP synthase, putative"/>
    <property type="match status" value="1"/>
</dbReference>
<comment type="caution">
    <text evidence="16">The sequence shown here is derived from an EMBL/GenBank/DDBJ whole genome shotgun (WGS) entry which is preliminary data.</text>
</comment>
<keyword evidence="8 13" id="KW-0548">Nucleotidyltransferase</keyword>
<comment type="subcellular location">
    <subcellularLocation>
        <location evidence="1 13">Cytoplasm</location>
    </subcellularLocation>
</comment>
<dbReference type="EMBL" id="MORL01000006">
    <property type="protein sequence ID" value="OIN58529.1"/>
    <property type="molecule type" value="Genomic_DNA"/>
</dbReference>
<dbReference type="EC" id="2.7.7.87" evidence="3 13"/>
<protein>
    <recommendedName>
        <fullName evidence="4 13">Threonylcarbamoyl-AMP synthase</fullName>
        <shortName evidence="13">TC-AMP synthase</shortName>
        <ecNumber evidence="3 13">2.7.7.87</ecNumber>
    </recommendedName>
    <alternativeName>
        <fullName evidence="11 13">L-threonylcarbamoyladenylate synthase</fullName>
    </alternativeName>
</protein>
<comment type="catalytic activity">
    <reaction evidence="12 13">
        <text>L-threonine + hydrogencarbonate + ATP = L-threonylcarbamoyladenylate + diphosphate + H2O</text>
        <dbReference type="Rhea" id="RHEA:36407"/>
        <dbReference type="ChEBI" id="CHEBI:15377"/>
        <dbReference type="ChEBI" id="CHEBI:17544"/>
        <dbReference type="ChEBI" id="CHEBI:30616"/>
        <dbReference type="ChEBI" id="CHEBI:33019"/>
        <dbReference type="ChEBI" id="CHEBI:57926"/>
        <dbReference type="ChEBI" id="CHEBI:73682"/>
        <dbReference type="EC" id="2.7.7.87"/>
    </reaction>
</comment>
<keyword evidence="10 13" id="KW-0067">ATP-binding</keyword>
<dbReference type="PROSITE" id="PS51163">
    <property type="entry name" value="YRDC"/>
    <property type="match status" value="1"/>
</dbReference>
<dbReference type="SUPFAM" id="SSF55821">
    <property type="entry name" value="YrdC/RibB"/>
    <property type="match status" value="1"/>
</dbReference>
<comment type="function">
    <text evidence="13">Required for the formation of a threonylcarbamoyl group on adenosine at position 37 (t(6)A37) in tRNAs that read codons beginning with adenine.</text>
</comment>
<accession>A0A1S2VIG3</accession>
<dbReference type="Gene3D" id="3.40.50.11030">
    <property type="entry name" value="Threonylcarbamoyl-AMP synthase, C-terminal domain"/>
    <property type="match status" value="1"/>
</dbReference>
<evidence type="ECO:0000256" key="8">
    <source>
        <dbReference type="ARBA" id="ARBA00022695"/>
    </source>
</evidence>
<evidence type="ECO:0000256" key="2">
    <source>
        <dbReference type="ARBA" id="ARBA00007663"/>
    </source>
</evidence>
<feature type="binding site" evidence="14">
    <location>
        <position position="59"/>
    </location>
    <ligand>
        <name>ATP</name>
        <dbReference type="ChEBI" id="CHEBI:30616"/>
    </ligand>
</feature>
<dbReference type="InterPro" id="IPR050156">
    <property type="entry name" value="TC-AMP_synthase_SUA5"/>
</dbReference>
<dbReference type="GO" id="GO:0005524">
    <property type="term" value="F:ATP binding"/>
    <property type="evidence" value="ECO:0007669"/>
    <property type="project" value="UniProtKB-UniRule"/>
</dbReference>
<evidence type="ECO:0000256" key="4">
    <source>
        <dbReference type="ARBA" id="ARBA00015492"/>
    </source>
</evidence>
<feature type="binding site" evidence="14">
    <location>
        <position position="143"/>
    </location>
    <ligand>
        <name>ATP</name>
        <dbReference type="ChEBI" id="CHEBI:30616"/>
    </ligand>
</feature>
<evidence type="ECO:0000256" key="6">
    <source>
        <dbReference type="ARBA" id="ARBA00022679"/>
    </source>
</evidence>
<dbReference type="Pfam" id="PF03481">
    <property type="entry name" value="Sua5_C"/>
    <property type="match status" value="1"/>
</dbReference>
<dbReference type="RefSeq" id="WP_071503638.1">
    <property type="nucleotide sequence ID" value="NZ_MORL01000006.1"/>
</dbReference>
<name>A0A1S2VIG3_9BACT</name>
<organism evidence="16 17">
    <name type="scientific">Arsenicibacter rosenii</name>
    <dbReference type="NCBI Taxonomy" id="1750698"/>
    <lineage>
        <taxon>Bacteria</taxon>
        <taxon>Pseudomonadati</taxon>
        <taxon>Bacteroidota</taxon>
        <taxon>Cytophagia</taxon>
        <taxon>Cytophagales</taxon>
        <taxon>Spirosomataceae</taxon>
        <taxon>Arsenicibacter</taxon>
    </lineage>
</organism>
<dbReference type="GO" id="GO:0000049">
    <property type="term" value="F:tRNA binding"/>
    <property type="evidence" value="ECO:0007669"/>
    <property type="project" value="TreeGrafter"/>
</dbReference>
<dbReference type="Proteomes" id="UP000181790">
    <property type="component" value="Unassembled WGS sequence"/>
</dbReference>
<evidence type="ECO:0000259" key="15">
    <source>
        <dbReference type="PROSITE" id="PS51163"/>
    </source>
</evidence>
<feature type="binding site" evidence="14">
    <location>
        <position position="135"/>
    </location>
    <ligand>
        <name>ATP</name>
        <dbReference type="ChEBI" id="CHEBI:30616"/>
    </ligand>
</feature>
<evidence type="ECO:0000256" key="9">
    <source>
        <dbReference type="ARBA" id="ARBA00022741"/>
    </source>
</evidence>
<evidence type="ECO:0000256" key="5">
    <source>
        <dbReference type="ARBA" id="ARBA00022490"/>
    </source>
</evidence>
<evidence type="ECO:0000256" key="12">
    <source>
        <dbReference type="ARBA" id="ARBA00048366"/>
    </source>
</evidence>
<dbReference type="GO" id="GO:0006450">
    <property type="term" value="P:regulation of translational fidelity"/>
    <property type="evidence" value="ECO:0007669"/>
    <property type="project" value="TreeGrafter"/>
</dbReference>
<dbReference type="PIRSF" id="PIRSF004930">
    <property type="entry name" value="Tln_factor_SUA5"/>
    <property type="match status" value="1"/>
</dbReference>
<dbReference type="InterPro" id="IPR006070">
    <property type="entry name" value="Sua5-like_dom"/>
</dbReference>
<reference evidence="16 17" key="1">
    <citation type="submission" date="2016-10" db="EMBL/GenBank/DDBJ databases">
        <title>Arsenicibacter rosenii gen. nov., sp. nov., an efficient arsenic-methylating bacterium isolated from an arsenic-contaminated paddy soil.</title>
        <authorList>
            <person name="Huang K."/>
        </authorList>
    </citation>
    <scope>NUCLEOTIDE SEQUENCE [LARGE SCALE GENOMIC DNA]</scope>
    <source>
        <strain evidence="16 17">SM-1</strain>
    </source>
</reference>
<feature type="domain" description="YrdC-like" evidence="15">
    <location>
        <begin position="5"/>
        <end position="191"/>
    </location>
</feature>
<feature type="binding site" evidence="14">
    <location>
        <position position="223"/>
    </location>
    <ligand>
        <name>ATP</name>
        <dbReference type="ChEBI" id="CHEBI:30616"/>
    </ligand>
</feature>
<dbReference type="GO" id="GO:0061710">
    <property type="term" value="F:L-threonylcarbamoyladenylate synthase"/>
    <property type="evidence" value="ECO:0007669"/>
    <property type="project" value="UniProtKB-EC"/>
</dbReference>
<evidence type="ECO:0000256" key="7">
    <source>
        <dbReference type="ARBA" id="ARBA00022694"/>
    </source>
</evidence>
<keyword evidence="17" id="KW-1185">Reference proteome</keyword>
<dbReference type="InterPro" id="IPR017945">
    <property type="entry name" value="DHBP_synth_RibB-like_a/b_dom"/>
</dbReference>
<dbReference type="InterPro" id="IPR005145">
    <property type="entry name" value="Sua5_C"/>
</dbReference>
<evidence type="ECO:0000256" key="11">
    <source>
        <dbReference type="ARBA" id="ARBA00029774"/>
    </source>
</evidence>
<feature type="binding site" evidence="14">
    <location>
        <position position="187"/>
    </location>
    <ligand>
        <name>ATP</name>
        <dbReference type="ChEBI" id="CHEBI:30616"/>
    </ligand>
</feature>
<dbReference type="Gene3D" id="3.90.870.10">
    <property type="entry name" value="DHBP synthase"/>
    <property type="match status" value="1"/>
</dbReference>
<sequence length="323" mass="34728">MARIGTDIELAKELLEKGEVVAIPTETVYGLAGNALNEDAVLTIFEVKKRPAFDPLIMHVASLEQLAAYVETIPEPALRLADAFWPGPLTILLPRKKIIPDLVTSGLPTVAVRIPNHPLTLRLLESLAFPLAAPSANPFGYISPTTAQHVADQLGSQIPYILDGGACGIGLESTIVGFEDNEPVIYRLGGMSVEQIEKVVGKATVRSHSSSNPKAPGMLSSHYAPRKPLVLLPTHYASDGSRLSLEGLRDVGALAFKQPLPGILPENQRILSPTGNMAEAAKNLFAYLRELDGLNIEMIYAEILPDDGLGRAINDRLNRAAAR</sequence>
<dbReference type="AlphaFoldDB" id="A0A1S2VIG3"/>
<feature type="binding site" evidence="14">
    <location>
        <position position="50"/>
    </location>
    <ligand>
        <name>ATP</name>
        <dbReference type="ChEBI" id="CHEBI:30616"/>
    </ligand>
</feature>
<feature type="binding site" evidence="14">
    <location>
        <position position="113"/>
    </location>
    <ligand>
        <name>L-threonine</name>
        <dbReference type="ChEBI" id="CHEBI:57926"/>
    </ligand>
</feature>
<feature type="binding site" evidence="14">
    <location>
        <position position="133"/>
    </location>
    <ligand>
        <name>L-threonine</name>
        <dbReference type="ChEBI" id="CHEBI:57926"/>
    </ligand>
</feature>
<proteinExistence type="inferred from homology"/>
<evidence type="ECO:0000256" key="3">
    <source>
        <dbReference type="ARBA" id="ARBA00012584"/>
    </source>
</evidence>
<evidence type="ECO:0000256" key="1">
    <source>
        <dbReference type="ARBA" id="ARBA00004496"/>
    </source>
</evidence>
<evidence type="ECO:0000256" key="10">
    <source>
        <dbReference type="ARBA" id="ARBA00022840"/>
    </source>
</evidence>
<feature type="binding site" evidence="14">
    <location>
        <position position="27"/>
    </location>
    <ligand>
        <name>L-threonine</name>
        <dbReference type="ChEBI" id="CHEBI:57926"/>
    </ligand>
</feature>
<dbReference type="GO" id="GO:0005737">
    <property type="term" value="C:cytoplasm"/>
    <property type="evidence" value="ECO:0007669"/>
    <property type="project" value="UniProtKB-SubCell"/>
</dbReference>
<dbReference type="InterPro" id="IPR010923">
    <property type="entry name" value="T(6)A37_SUA5"/>
</dbReference>
<evidence type="ECO:0000313" key="17">
    <source>
        <dbReference type="Proteomes" id="UP000181790"/>
    </source>
</evidence>
<dbReference type="PANTHER" id="PTHR17490:SF16">
    <property type="entry name" value="THREONYLCARBAMOYL-AMP SYNTHASE"/>
    <property type="match status" value="1"/>
</dbReference>
<gene>
    <name evidence="16" type="ORF">BLX24_13210</name>
</gene>
<dbReference type="OrthoDB" id="9814580at2"/>
<evidence type="ECO:0000256" key="14">
    <source>
        <dbReference type="PIRSR" id="PIRSR004930-1"/>
    </source>
</evidence>
<dbReference type="InterPro" id="IPR038385">
    <property type="entry name" value="Sua5/YwlC_C"/>
</dbReference>
<evidence type="ECO:0000256" key="13">
    <source>
        <dbReference type="PIRNR" id="PIRNR004930"/>
    </source>
</evidence>
<dbReference type="NCBIfam" id="TIGR00057">
    <property type="entry name" value="L-threonylcarbamoyladenylate synthase"/>
    <property type="match status" value="1"/>
</dbReference>
<comment type="similarity">
    <text evidence="2 13">Belongs to the SUA5 family.</text>
</comment>
<dbReference type="GO" id="GO:0008033">
    <property type="term" value="P:tRNA processing"/>
    <property type="evidence" value="ECO:0007669"/>
    <property type="project" value="UniProtKB-KW"/>
</dbReference>
<keyword evidence="5 13" id="KW-0963">Cytoplasm</keyword>
<dbReference type="GO" id="GO:0003725">
    <property type="term" value="F:double-stranded RNA binding"/>
    <property type="evidence" value="ECO:0007669"/>
    <property type="project" value="UniProtKB-UniRule"/>
</dbReference>
<keyword evidence="9 13" id="KW-0547">Nucleotide-binding</keyword>
<dbReference type="PANTHER" id="PTHR17490">
    <property type="entry name" value="SUA5"/>
    <property type="match status" value="1"/>
</dbReference>
<feature type="binding site" evidence="14">
    <location>
        <position position="109"/>
    </location>
    <ligand>
        <name>ATP</name>
        <dbReference type="ChEBI" id="CHEBI:30616"/>
    </ligand>
</feature>
<keyword evidence="7 13" id="KW-0819">tRNA processing</keyword>
<keyword evidence="6 13" id="KW-0808">Transferase</keyword>